<proteinExistence type="predicted"/>
<evidence type="ECO:0000256" key="1">
    <source>
        <dbReference type="SAM" id="Phobius"/>
    </source>
</evidence>
<organism evidence="2 3">
    <name type="scientific">Bradyrhizobium daqingense</name>
    <dbReference type="NCBI Taxonomy" id="993502"/>
    <lineage>
        <taxon>Bacteria</taxon>
        <taxon>Pseudomonadati</taxon>
        <taxon>Pseudomonadota</taxon>
        <taxon>Alphaproteobacteria</taxon>
        <taxon>Hyphomicrobiales</taxon>
        <taxon>Nitrobacteraceae</taxon>
        <taxon>Bradyrhizobium</taxon>
    </lineage>
</organism>
<dbReference type="Pfam" id="PF09991">
    <property type="entry name" value="DUF2232"/>
    <property type="match status" value="1"/>
</dbReference>
<evidence type="ECO:0000313" key="3">
    <source>
        <dbReference type="Proteomes" id="UP000317176"/>
    </source>
</evidence>
<name>A0A562LGC8_9BRAD</name>
<evidence type="ECO:0000313" key="2">
    <source>
        <dbReference type="EMBL" id="TWI06670.1"/>
    </source>
</evidence>
<keyword evidence="1" id="KW-0472">Membrane</keyword>
<dbReference type="Proteomes" id="UP000317176">
    <property type="component" value="Unassembled WGS sequence"/>
</dbReference>
<keyword evidence="1" id="KW-1133">Transmembrane helix</keyword>
<dbReference type="AlphaFoldDB" id="A0A562LGC8"/>
<dbReference type="InterPro" id="IPR018710">
    <property type="entry name" value="DUF2232"/>
</dbReference>
<keyword evidence="3" id="KW-1185">Reference proteome</keyword>
<reference evidence="2 3" key="1">
    <citation type="journal article" date="2015" name="Stand. Genomic Sci.">
        <title>Genomic Encyclopedia of Bacterial and Archaeal Type Strains, Phase III: the genomes of soil and plant-associated and newly described type strains.</title>
        <authorList>
            <person name="Whitman W.B."/>
            <person name="Woyke T."/>
            <person name="Klenk H.P."/>
            <person name="Zhou Y."/>
            <person name="Lilburn T.G."/>
            <person name="Beck B.J."/>
            <person name="De Vos P."/>
            <person name="Vandamme P."/>
            <person name="Eisen J.A."/>
            <person name="Garrity G."/>
            <person name="Hugenholtz P."/>
            <person name="Kyrpides N.C."/>
        </authorList>
    </citation>
    <scope>NUCLEOTIDE SEQUENCE [LARGE SCALE GENOMIC DNA]</scope>
    <source>
        <strain evidence="2 3">CGMCC 1.10947</strain>
    </source>
</reference>
<accession>A0A562LGC8</accession>
<protein>
    <submittedName>
        <fullName evidence="2">Putative membrane protein DUF2232</fullName>
    </submittedName>
</protein>
<feature type="transmembrane region" description="Helical" evidence="1">
    <location>
        <begin position="120"/>
        <end position="141"/>
    </location>
</feature>
<feature type="transmembrane region" description="Helical" evidence="1">
    <location>
        <begin position="251"/>
        <end position="272"/>
    </location>
</feature>
<sequence>MMAFVLIALIAGAASALMFASIISGALISLVLFYLAPLPLMVASIGWGPLCASLGGIAAAIGLGALFGLPYCIAFAVTVALPAWWLGHLVLLGRQVGSLAPDITAPQAEPVIEWYPVGRILLWIAGFAALTTMAALLTLGTDAETITGSLRRGLMRLLRATDPQTSSEAGRFVDVLVRIAPATATLIAMLTLTLNLWLSAKVTATSGRLRRPWPDIRTAELPPMTLVALCIALAFSFTSGLLAIAAQIVAAALMMGYAMTGFAVLHTLTLALKSRTFWLGSFYVVVVVFGWPLIAVVILGLADAVFGFRERFLRSRQPPPLPTP</sequence>
<dbReference type="RefSeq" id="WP_145632391.1">
    <property type="nucleotide sequence ID" value="NZ_CP088014.1"/>
</dbReference>
<feature type="transmembrane region" description="Helical" evidence="1">
    <location>
        <begin position="59"/>
        <end position="85"/>
    </location>
</feature>
<feature type="transmembrane region" description="Helical" evidence="1">
    <location>
        <begin position="175"/>
        <end position="198"/>
    </location>
</feature>
<dbReference type="EMBL" id="VLKL01000006">
    <property type="protein sequence ID" value="TWI06670.1"/>
    <property type="molecule type" value="Genomic_DNA"/>
</dbReference>
<feature type="transmembrane region" description="Helical" evidence="1">
    <location>
        <begin position="224"/>
        <end position="244"/>
    </location>
</feature>
<dbReference type="OrthoDB" id="7335270at2"/>
<keyword evidence="1" id="KW-0812">Transmembrane</keyword>
<feature type="transmembrane region" description="Helical" evidence="1">
    <location>
        <begin position="278"/>
        <end position="306"/>
    </location>
</feature>
<gene>
    <name evidence="2" type="ORF">IQ17_02885</name>
</gene>
<comment type="caution">
    <text evidence="2">The sequence shown here is derived from an EMBL/GenBank/DDBJ whole genome shotgun (WGS) entry which is preliminary data.</text>
</comment>